<reference evidence="1 2" key="2">
    <citation type="submission" date="2018-11" db="EMBL/GenBank/DDBJ databases">
        <authorList>
            <consortium name="Pathogen Informatics"/>
        </authorList>
    </citation>
    <scope>NUCLEOTIDE SEQUENCE [LARGE SCALE GENOMIC DNA]</scope>
    <source>
        <strain evidence="1">Dakar</strain>
        <strain evidence="2">Dakar, Senegal</strain>
    </source>
</reference>
<evidence type="ECO:0000313" key="3">
    <source>
        <dbReference type="WBParaSite" id="SCUD_0001717201-mRNA-1"/>
    </source>
</evidence>
<name>A0A183KQ35_9TREM</name>
<protein>
    <submittedName>
        <fullName evidence="1 3">Uncharacterized protein</fullName>
    </submittedName>
</protein>
<evidence type="ECO:0000313" key="1">
    <source>
        <dbReference type="EMBL" id="VDP62993.1"/>
    </source>
</evidence>
<dbReference type="WBParaSite" id="SCUD_0001717201-mRNA-1">
    <property type="protein sequence ID" value="SCUD_0001717201-mRNA-1"/>
    <property type="gene ID" value="SCUD_0001717201"/>
</dbReference>
<gene>
    <name evidence="1" type="ORF">SCUD_LOCUS17169</name>
</gene>
<dbReference type="EMBL" id="UZAK01039449">
    <property type="protein sequence ID" value="VDP62993.1"/>
    <property type="molecule type" value="Genomic_DNA"/>
</dbReference>
<accession>A0A183KQ35</accession>
<dbReference type="AlphaFoldDB" id="A0A183KQ35"/>
<organism evidence="3">
    <name type="scientific">Schistosoma curassoni</name>
    <dbReference type="NCBI Taxonomy" id="6186"/>
    <lineage>
        <taxon>Eukaryota</taxon>
        <taxon>Metazoa</taxon>
        <taxon>Spiralia</taxon>
        <taxon>Lophotrochozoa</taxon>
        <taxon>Platyhelminthes</taxon>
        <taxon>Trematoda</taxon>
        <taxon>Digenea</taxon>
        <taxon>Strigeidida</taxon>
        <taxon>Schistosomatoidea</taxon>
        <taxon>Schistosomatidae</taxon>
        <taxon>Schistosoma</taxon>
    </lineage>
</organism>
<evidence type="ECO:0000313" key="2">
    <source>
        <dbReference type="Proteomes" id="UP000279833"/>
    </source>
</evidence>
<dbReference type="Proteomes" id="UP000279833">
    <property type="component" value="Unassembled WGS sequence"/>
</dbReference>
<proteinExistence type="predicted"/>
<keyword evidence="2" id="KW-1185">Reference proteome</keyword>
<sequence>MCTQCGFSINPGIFFLNLFTRLQQTNFVFIHG</sequence>
<reference evidence="3" key="1">
    <citation type="submission" date="2016-06" db="UniProtKB">
        <authorList>
            <consortium name="WormBaseParasite"/>
        </authorList>
    </citation>
    <scope>IDENTIFICATION</scope>
</reference>